<protein>
    <submittedName>
        <fullName evidence="1">Uncharacterized protein</fullName>
    </submittedName>
</protein>
<accession>A0A2H1ED41</accession>
<dbReference type="KEGG" id="tmar:MARIT_2595"/>
<dbReference type="STRING" id="1349785.GCA_000509405_01391"/>
<organism evidence="1 2">
    <name type="scientific">Tenacibaculum maritimum NCIMB 2154</name>
    <dbReference type="NCBI Taxonomy" id="1349785"/>
    <lineage>
        <taxon>Bacteria</taxon>
        <taxon>Pseudomonadati</taxon>
        <taxon>Bacteroidota</taxon>
        <taxon>Flavobacteriia</taxon>
        <taxon>Flavobacteriales</taxon>
        <taxon>Flavobacteriaceae</taxon>
        <taxon>Tenacibaculum</taxon>
    </lineage>
</organism>
<dbReference type="GeneID" id="47724056"/>
<sequence length="207" mass="24477">MRVKYNYLFFIVLLGFSARAQHHYKSYSAHHSVWQAIHVSKDIIKAKIEVFEKKSLEKPLMFLNVKHKISELNRLSNSLSSCIEKLQEEVNTERVLYALLEEYHYKNIIFTNNGKLSAKGKQIKVKIDSLYELSSKINIHKLTHLEDFVNNHFKTNGDYYNEEEDKIDYFNYLFYDKSNYGIMMSLSYLLLDVKTFQLLYLGTVTGY</sequence>
<keyword evidence="2" id="KW-1185">Reference proteome</keyword>
<dbReference type="AlphaFoldDB" id="A0A2H1ED41"/>
<evidence type="ECO:0000313" key="1">
    <source>
        <dbReference type="EMBL" id="SFZ84144.1"/>
    </source>
</evidence>
<dbReference type="EMBL" id="LT634361">
    <property type="protein sequence ID" value="SFZ84144.1"/>
    <property type="molecule type" value="Genomic_DNA"/>
</dbReference>
<name>A0A2H1ED41_9FLAO</name>
<dbReference type="OrthoDB" id="1187104at2"/>
<gene>
    <name evidence="1" type="ORF">MARIT_2595</name>
</gene>
<reference evidence="1 2" key="1">
    <citation type="submission" date="2016-11" db="EMBL/GenBank/DDBJ databases">
        <authorList>
            <person name="Jaros S."/>
            <person name="Januszkiewicz K."/>
            <person name="Wedrychowicz H."/>
        </authorList>
    </citation>
    <scope>NUCLEOTIDE SEQUENCE [LARGE SCALE GENOMIC DNA]</scope>
    <source>
        <strain evidence="1">NCIMB 2154T</strain>
    </source>
</reference>
<proteinExistence type="predicted"/>
<dbReference type="Proteomes" id="UP000231564">
    <property type="component" value="Chromosome MARIT"/>
</dbReference>
<dbReference type="RefSeq" id="WP_024741300.1">
    <property type="nucleotide sequence ID" value="NZ_BAUG01000023.1"/>
</dbReference>
<evidence type="ECO:0000313" key="2">
    <source>
        <dbReference type="Proteomes" id="UP000231564"/>
    </source>
</evidence>